<evidence type="ECO:0000313" key="5">
    <source>
        <dbReference type="Proteomes" id="UP000623842"/>
    </source>
</evidence>
<dbReference type="InterPro" id="IPR053145">
    <property type="entry name" value="AB_hydrolase_Est10"/>
</dbReference>
<dbReference type="Proteomes" id="UP000623842">
    <property type="component" value="Unassembled WGS sequence"/>
</dbReference>
<name>A0A919BNX2_9GAMM</name>
<reference evidence="4" key="2">
    <citation type="submission" date="2020-09" db="EMBL/GenBank/DDBJ databases">
        <authorList>
            <person name="Sun Q."/>
            <person name="Kim S."/>
        </authorList>
    </citation>
    <scope>NUCLEOTIDE SEQUENCE</scope>
    <source>
        <strain evidence="4">KCTC 42731</strain>
    </source>
</reference>
<evidence type="ECO:0000313" key="4">
    <source>
        <dbReference type="EMBL" id="GHF99931.1"/>
    </source>
</evidence>
<comment type="caution">
    <text evidence="4">The sequence shown here is derived from an EMBL/GenBank/DDBJ whole genome shotgun (WGS) entry which is preliminary data.</text>
</comment>
<dbReference type="GO" id="GO:0052689">
    <property type="term" value="F:carboxylic ester hydrolase activity"/>
    <property type="evidence" value="ECO:0007669"/>
    <property type="project" value="TreeGrafter"/>
</dbReference>
<dbReference type="RefSeq" id="WP_189772362.1">
    <property type="nucleotide sequence ID" value="NZ_BNCK01000007.1"/>
</dbReference>
<evidence type="ECO:0000259" key="3">
    <source>
        <dbReference type="Pfam" id="PF02129"/>
    </source>
</evidence>
<dbReference type="SUPFAM" id="SSF53474">
    <property type="entry name" value="alpha/beta-Hydrolases"/>
    <property type="match status" value="1"/>
</dbReference>
<protein>
    <submittedName>
        <fullName evidence="4">Lipoprotein</fullName>
    </submittedName>
</protein>
<dbReference type="InterPro" id="IPR002471">
    <property type="entry name" value="Pept_S9_AS"/>
</dbReference>
<proteinExistence type="predicted"/>
<dbReference type="Gene3D" id="3.40.50.1820">
    <property type="entry name" value="alpha/beta hydrolase"/>
    <property type="match status" value="1"/>
</dbReference>
<feature type="chain" id="PRO_5037573114" evidence="2">
    <location>
        <begin position="22"/>
        <end position="447"/>
    </location>
</feature>
<dbReference type="InterPro" id="IPR029058">
    <property type="entry name" value="AB_hydrolase_fold"/>
</dbReference>
<evidence type="ECO:0000256" key="2">
    <source>
        <dbReference type="SAM" id="SignalP"/>
    </source>
</evidence>
<feature type="domain" description="Xaa-Pro dipeptidyl-peptidase-like" evidence="3">
    <location>
        <begin position="179"/>
        <end position="402"/>
    </location>
</feature>
<organism evidence="4 5">
    <name type="scientific">Thalassotalea marina</name>
    <dbReference type="NCBI Taxonomy" id="1673741"/>
    <lineage>
        <taxon>Bacteria</taxon>
        <taxon>Pseudomonadati</taxon>
        <taxon>Pseudomonadota</taxon>
        <taxon>Gammaproteobacteria</taxon>
        <taxon>Alteromonadales</taxon>
        <taxon>Colwelliaceae</taxon>
        <taxon>Thalassotalea</taxon>
    </lineage>
</organism>
<keyword evidence="4" id="KW-0449">Lipoprotein</keyword>
<keyword evidence="1" id="KW-0378">Hydrolase</keyword>
<reference evidence="4" key="1">
    <citation type="journal article" date="2014" name="Int. J. Syst. Evol. Microbiol.">
        <title>Complete genome sequence of Corynebacterium casei LMG S-19264T (=DSM 44701T), isolated from a smear-ripened cheese.</title>
        <authorList>
            <consortium name="US DOE Joint Genome Institute (JGI-PGF)"/>
            <person name="Walter F."/>
            <person name="Albersmeier A."/>
            <person name="Kalinowski J."/>
            <person name="Ruckert C."/>
        </authorList>
    </citation>
    <scope>NUCLEOTIDE SEQUENCE</scope>
    <source>
        <strain evidence="4">KCTC 42731</strain>
    </source>
</reference>
<dbReference type="PANTHER" id="PTHR43265:SF1">
    <property type="entry name" value="ESTERASE ESTD"/>
    <property type="match status" value="1"/>
</dbReference>
<dbReference type="EMBL" id="BNCK01000007">
    <property type="protein sequence ID" value="GHF99931.1"/>
    <property type="molecule type" value="Genomic_DNA"/>
</dbReference>
<evidence type="ECO:0000256" key="1">
    <source>
        <dbReference type="ARBA" id="ARBA00022801"/>
    </source>
</evidence>
<dbReference type="PANTHER" id="PTHR43265">
    <property type="entry name" value="ESTERASE ESTD"/>
    <property type="match status" value="1"/>
</dbReference>
<dbReference type="GO" id="GO:0004252">
    <property type="term" value="F:serine-type endopeptidase activity"/>
    <property type="evidence" value="ECO:0007669"/>
    <property type="project" value="InterPro"/>
</dbReference>
<gene>
    <name evidence="4" type="ORF">GCM10017161_30630</name>
</gene>
<keyword evidence="5" id="KW-1185">Reference proteome</keyword>
<dbReference type="InterPro" id="IPR000383">
    <property type="entry name" value="Xaa-Pro-like_dom"/>
</dbReference>
<dbReference type="AlphaFoldDB" id="A0A919BNX2"/>
<dbReference type="Pfam" id="PF02129">
    <property type="entry name" value="Peptidase_S15"/>
    <property type="match status" value="1"/>
</dbReference>
<sequence length="447" mass="48572">MKIFKHTLCSIFTLITLTTQATVVGSWQGIVKVNEALQVELVMHIAKDNNNYSAKLDVPIQQQFGLAFDQVKVTDQDVDFTLSAAGIRYKATLEQGKLVGTYYQGGGELPLVMSKNINVAKVAKRVFPQTPTKDTEYLVREVSFDNKAENITLAGTLTVPKQGTNYVAVLISGSGPSNRNQEIFGHQSFWVLADLLTKQGIAVLRYDDRGVSKSTGDFKSATSYDFAADAKAAVHYVRQLPEFKEAQIGFIGHSEGGLIGALAGVDNKDVDFFVSLAGVGTTGADILIDQSYALQQALGVDEATLQQSDKVQRSVMAAIVNKASAQEIKQLLVGAGLPEQAIKAQMPQITSPWFQAFVQYDPSLVLPKLNMPVLAVNGDLDLQVLAKQNIAGFQKLVNNKQITTKIYPGLNHLFQPAKTGLPKEYAEIDVTFSPQVASDVATWIKSL</sequence>
<feature type="signal peptide" evidence="2">
    <location>
        <begin position="1"/>
        <end position="21"/>
    </location>
</feature>
<keyword evidence="2" id="KW-0732">Signal</keyword>
<accession>A0A919BNX2</accession>
<dbReference type="PROSITE" id="PS00708">
    <property type="entry name" value="PRO_ENDOPEP_SER"/>
    <property type="match status" value="1"/>
</dbReference>
<dbReference type="GO" id="GO:0006508">
    <property type="term" value="P:proteolysis"/>
    <property type="evidence" value="ECO:0007669"/>
    <property type="project" value="InterPro"/>
</dbReference>